<keyword evidence="5" id="KW-0560">Oxidoreductase</keyword>
<dbReference type="GO" id="GO:0016706">
    <property type="term" value="F:2-oxoglutarate-dependent dioxygenase activity"/>
    <property type="evidence" value="ECO:0007669"/>
    <property type="project" value="UniProtKB-ARBA"/>
</dbReference>
<feature type="domain" description="TauD/TfdA-like" evidence="7">
    <location>
        <begin position="133"/>
        <end position="375"/>
    </location>
</feature>
<evidence type="ECO:0000256" key="4">
    <source>
        <dbReference type="ARBA" id="ARBA00022964"/>
    </source>
</evidence>
<evidence type="ECO:0000256" key="6">
    <source>
        <dbReference type="ARBA" id="ARBA00023004"/>
    </source>
</evidence>
<dbReference type="EMBL" id="KN833689">
    <property type="protein sequence ID" value="KIK29403.1"/>
    <property type="molecule type" value="Genomic_DNA"/>
</dbReference>
<evidence type="ECO:0008006" key="11">
    <source>
        <dbReference type="Google" id="ProtNLM"/>
    </source>
</evidence>
<comment type="similarity">
    <text evidence="2">Belongs to the gamma-BBH/TMLD family.</text>
</comment>
<evidence type="ECO:0000313" key="10">
    <source>
        <dbReference type="Proteomes" id="UP000054018"/>
    </source>
</evidence>
<protein>
    <recommendedName>
        <fullName evidence="11">Trimethyllysine dioxygenase</fullName>
    </recommendedName>
</protein>
<dbReference type="GO" id="GO:0045329">
    <property type="term" value="P:carnitine biosynthetic process"/>
    <property type="evidence" value="ECO:0007669"/>
    <property type="project" value="TreeGrafter"/>
</dbReference>
<dbReference type="InterPro" id="IPR003819">
    <property type="entry name" value="TauD/TfdA-like"/>
</dbReference>
<reference evidence="10" key="2">
    <citation type="submission" date="2015-01" db="EMBL/GenBank/DDBJ databases">
        <title>Evolutionary Origins and Diversification of the Mycorrhizal Mutualists.</title>
        <authorList>
            <consortium name="DOE Joint Genome Institute"/>
            <consortium name="Mycorrhizal Genomics Consortium"/>
            <person name="Kohler A."/>
            <person name="Kuo A."/>
            <person name="Nagy L.G."/>
            <person name="Floudas D."/>
            <person name="Copeland A."/>
            <person name="Barry K.W."/>
            <person name="Cichocki N."/>
            <person name="Veneault-Fourrey C."/>
            <person name="LaButti K."/>
            <person name="Lindquist E.A."/>
            <person name="Lipzen A."/>
            <person name="Lundell T."/>
            <person name="Morin E."/>
            <person name="Murat C."/>
            <person name="Riley R."/>
            <person name="Ohm R."/>
            <person name="Sun H."/>
            <person name="Tunlid A."/>
            <person name="Henrissat B."/>
            <person name="Grigoriev I.V."/>
            <person name="Hibbett D.S."/>
            <person name="Martin F."/>
        </authorList>
    </citation>
    <scope>NUCLEOTIDE SEQUENCE [LARGE SCALE GENOMIC DNA]</scope>
    <source>
        <strain evidence="10">441</strain>
    </source>
</reference>
<dbReference type="PANTHER" id="PTHR10696:SF25">
    <property type="entry name" value="OXIDOREDUCTASE AIM17-RELATED"/>
    <property type="match status" value="1"/>
</dbReference>
<sequence length="404" mass="45606">MPVARPLSGLARSLQLTLPQINASFPYLWLRDACQCPKCVHPSTLQKLHRLTDIPVDICPATDGVDLKQDGIHIRWTDGHESFHSFTFLERYSSASSLSAFHRDVPAKSWNASTIIKSPDLFVPYDDLSEPSRLLGAITQLTRFGLLLVTGVPTDNTEDATCETRRLATLFGEIRPTFYGELWDVKNIAGSRNIAYTNLDLGLHCDLLYFEHPPRYQMLHCIRNRVMGGTSIFVDGLHVANTLRRTHPEDFNILSTTRVPFHYINDGHHLHHEHPTIDLERMPTSSSAERTVKYINYSPPFQAPLLLSPTLLEFHTALKHFAALLDVPDNHMEYVLREGDAVLFDNRRVLHARTAFTDTGHSVDGEPNRWLKGCYIESDALLDHGRVLRANIEKGKPGLGSCNM</sequence>
<dbReference type="Gene3D" id="3.60.130.10">
    <property type="entry name" value="Clavaminate synthase-like"/>
    <property type="match status" value="1"/>
</dbReference>
<dbReference type="InterPro" id="IPR042098">
    <property type="entry name" value="TauD-like_sf"/>
</dbReference>
<dbReference type="Gene3D" id="3.30.2020.30">
    <property type="match status" value="1"/>
</dbReference>
<dbReference type="AlphaFoldDB" id="A0A0D0ABL0"/>
<feature type="domain" description="Gamma-butyrobetaine hydroxylase-like N-terminal" evidence="8">
    <location>
        <begin position="22"/>
        <end position="89"/>
    </location>
</feature>
<keyword evidence="4" id="KW-0223">Dioxygenase</keyword>
<dbReference type="FunFam" id="3.30.2020.30:FF:000002">
    <property type="entry name" value="Putative gamma-butyrobetaine dioxygenase"/>
    <property type="match status" value="1"/>
</dbReference>
<organism evidence="9 10">
    <name type="scientific">Pisolithus microcarpus 441</name>
    <dbReference type="NCBI Taxonomy" id="765257"/>
    <lineage>
        <taxon>Eukaryota</taxon>
        <taxon>Fungi</taxon>
        <taxon>Dikarya</taxon>
        <taxon>Basidiomycota</taxon>
        <taxon>Agaricomycotina</taxon>
        <taxon>Agaricomycetes</taxon>
        <taxon>Agaricomycetidae</taxon>
        <taxon>Boletales</taxon>
        <taxon>Sclerodermatineae</taxon>
        <taxon>Pisolithaceae</taxon>
        <taxon>Pisolithus</taxon>
    </lineage>
</organism>
<reference evidence="9 10" key="1">
    <citation type="submission" date="2014-04" db="EMBL/GenBank/DDBJ databases">
        <authorList>
            <consortium name="DOE Joint Genome Institute"/>
            <person name="Kuo A."/>
            <person name="Kohler A."/>
            <person name="Costa M.D."/>
            <person name="Nagy L.G."/>
            <person name="Floudas D."/>
            <person name="Copeland A."/>
            <person name="Barry K.W."/>
            <person name="Cichocki N."/>
            <person name="Veneault-Fourrey C."/>
            <person name="LaButti K."/>
            <person name="Lindquist E.A."/>
            <person name="Lipzen A."/>
            <person name="Lundell T."/>
            <person name="Morin E."/>
            <person name="Murat C."/>
            <person name="Sun H."/>
            <person name="Tunlid A."/>
            <person name="Henrissat B."/>
            <person name="Grigoriev I.V."/>
            <person name="Hibbett D.S."/>
            <person name="Martin F."/>
            <person name="Nordberg H.P."/>
            <person name="Cantor M.N."/>
            <person name="Hua S.X."/>
        </authorList>
    </citation>
    <scope>NUCLEOTIDE SEQUENCE [LARGE SCALE GENOMIC DNA]</scope>
    <source>
        <strain evidence="9 10">441</strain>
    </source>
</reference>
<keyword evidence="6" id="KW-0408">Iron</keyword>
<dbReference type="CDD" id="cd00250">
    <property type="entry name" value="CAS_like"/>
    <property type="match status" value="1"/>
</dbReference>
<dbReference type="Proteomes" id="UP000054018">
    <property type="component" value="Unassembled WGS sequence"/>
</dbReference>
<keyword evidence="10" id="KW-1185">Reference proteome</keyword>
<dbReference type="SUPFAM" id="SSF51197">
    <property type="entry name" value="Clavaminate synthase-like"/>
    <property type="match status" value="1"/>
</dbReference>
<name>A0A0D0ABL0_9AGAM</name>
<dbReference type="HOGENOM" id="CLU_021859_0_1_1"/>
<dbReference type="OrthoDB" id="406634at2759"/>
<gene>
    <name evidence="9" type="ORF">PISMIDRAFT_480330</name>
</gene>
<evidence type="ECO:0000256" key="5">
    <source>
        <dbReference type="ARBA" id="ARBA00023002"/>
    </source>
</evidence>
<evidence type="ECO:0000256" key="3">
    <source>
        <dbReference type="ARBA" id="ARBA00022723"/>
    </source>
</evidence>
<evidence type="ECO:0000259" key="7">
    <source>
        <dbReference type="Pfam" id="PF02668"/>
    </source>
</evidence>
<dbReference type="InterPro" id="IPR038492">
    <property type="entry name" value="GBBH-like_N_sf"/>
</dbReference>
<dbReference type="PANTHER" id="PTHR10696">
    <property type="entry name" value="GAMMA-BUTYROBETAINE HYDROXYLASE-RELATED"/>
    <property type="match status" value="1"/>
</dbReference>
<evidence type="ECO:0000256" key="2">
    <source>
        <dbReference type="ARBA" id="ARBA00008654"/>
    </source>
</evidence>
<proteinExistence type="inferred from homology"/>
<dbReference type="Pfam" id="PF06155">
    <property type="entry name" value="GBBH-like_N"/>
    <property type="match status" value="1"/>
</dbReference>
<dbReference type="STRING" id="765257.A0A0D0ABL0"/>
<evidence type="ECO:0000313" key="9">
    <source>
        <dbReference type="EMBL" id="KIK29403.1"/>
    </source>
</evidence>
<dbReference type="GO" id="GO:0046872">
    <property type="term" value="F:metal ion binding"/>
    <property type="evidence" value="ECO:0007669"/>
    <property type="project" value="UniProtKB-KW"/>
</dbReference>
<accession>A0A0D0ABL0</accession>
<dbReference type="GO" id="GO:0005739">
    <property type="term" value="C:mitochondrion"/>
    <property type="evidence" value="ECO:0007669"/>
    <property type="project" value="TreeGrafter"/>
</dbReference>
<dbReference type="InterPro" id="IPR050411">
    <property type="entry name" value="AlphaKG_dependent_hydroxylases"/>
</dbReference>
<keyword evidence="3" id="KW-0479">Metal-binding</keyword>
<dbReference type="Pfam" id="PF02668">
    <property type="entry name" value="TauD"/>
    <property type="match status" value="1"/>
</dbReference>
<comment type="cofactor">
    <cofactor evidence="1">
        <name>Fe(2+)</name>
        <dbReference type="ChEBI" id="CHEBI:29033"/>
    </cofactor>
</comment>
<evidence type="ECO:0000259" key="8">
    <source>
        <dbReference type="Pfam" id="PF06155"/>
    </source>
</evidence>
<dbReference type="InterPro" id="IPR010376">
    <property type="entry name" value="GBBH-like_N"/>
</dbReference>
<evidence type="ECO:0000256" key="1">
    <source>
        <dbReference type="ARBA" id="ARBA00001954"/>
    </source>
</evidence>